<name>A0ACD3B7J0_9AGAR</name>
<protein>
    <submittedName>
        <fullName evidence="1">Uncharacterized protein</fullName>
    </submittedName>
</protein>
<keyword evidence="2" id="KW-1185">Reference proteome</keyword>
<gene>
    <name evidence="1" type="ORF">BDN72DRAFT_834480</name>
</gene>
<reference evidence="1 2" key="1">
    <citation type="journal article" date="2019" name="Nat. Ecol. Evol.">
        <title>Megaphylogeny resolves global patterns of mushroom evolution.</title>
        <authorList>
            <person name="Varga T."/>
            <person name="Krizsan K."/>
            <person name="Foldi C."/>
            <person name="Dima B."/>
            <person name="Sanchez-Garcia M."/>
            <person name="Sanchez-Ramirez S."/>
            <person name="Szollosi G.J."/>
            <person name="Szarkandi J.G."/>
            <person name="Papp V."/>
            <person name="Albert L."/>
            <person name="Andreopoulos W."/>
            <person name="Angelini C."/>
            <person name="Antonin V."/>
            <person name="Barry K.W."/>
            <person name="Bougher N.L."/>
            <person name="Buchanan P."/>
            <person name="Buyck B."/>
            <person name="Bense V."/>
            <person name="Catcheside P."/>
            <person name="Chovatia M."/>
            <person name="Cooper J."/>
            <person name="Damon W."/>
            <person name="Desjardin D."/>
            <person name="Finy P."/>
            <person name="Geml J."/>
            <person name="Haridas S."/>
            <person name="Hughes K."/>
            <person name="Justo A."/>
            <person name="Karasinski D."/>
            <person name="Kautmanova I."/>
            <person name="Kiss B."/>
            <person name="Kocsube S."/>
            <person name="Kotiranta H."/>
            <person name="LaButti K.M."/>
            <person name="Lechner B.E."/>
            <person name="Liimatainen K."/>
            <person name="Lipzen A."/>
            <person name="Lukacs Z."/>
            <person name="Mihaltcheva S."/>
            <person name="Morgado L.N."/>
            <person name="Niskanen T."/>
            <person name="Noordeloos M.E."/>
            <person name="Ohm R.A."/>
            <person name="Ortiz-Santana B."/>
            <person name="Ovrebo C."/>
            <person name="Racz N."/>
            <person name="Riley R."/>
            <person name="Savchenko A."/>
            <person name="Shiryaev A."/>
            <person name="Soop K."/>
            <person name="Spirin V."/>
            <person name="Szebenyi C."/>
            <person name="Tomsovsky M."/>
            <person name="Tulloss R.E."/>
            <person name="Uehling J."/>
            <person name="Grigoriev I.V."/>
            <person name="Vagvolgyi C."/>
            <person name="Papp T."/>
            <person name="Martin F.M."/>
            <person name="Miettinen O."/>
            <person name="Hibbett D.S."/>
            <person name="Nagy L.G."/>
        </authorList>
    </citation>
    <scope>NUCLEOTIDE SEQUENCE [LARGE SCALE GENOMIC DNA]</scope>
    <source>
        <strain evidence="1 2">NL-1719</strain>
    </source>
</reference>
<proteinExistence type="predicted"/>
<evidence type="ECO:0000313" key="1">
    <source>
        <dbReference type="EMBL" id="TFK73606.1"/>
    </source>
</evidence>
<organism evidence="1 2">
    <name type="scientific">Pluteus cervinus</name>
    <dbReference type="NCBI Taxonomy" id="181527"/>
    <lineage>
        <taxon>Eukaryota</taxon>
        <taxon>Fungi</taxon>
        <taxon>Dikarya</taxon>
        <taxon>Basidiomycota</taxon>
        <taxon>Agaricomycotina</taxon>
        <taxon>Agaricomycetes</taxon>
        <taxon>Agaricomycetidae</taxon>
        <taxon>Agaricales</taxon>
        <taxon>Pluteineae</taxon>
        <taxon>Pluteaceae</taxon>
        <taxon>Pluteus</taxon>
    </lineage>
</organism>
<evidence type="ECO:0000313" key="2">
    <source>
        <dbReference type="Proteomes" id="UP000308600"/>
    </source>
</evidence>
<dbReference type="EMBL" id="ML208274">
    <property type="protein sequence ID" value="TFK73606.1"/>
    <property type="molecule type" value="Genomic_DNA"/>
</dbReference>
<accession>A0ACD3B7J0</accession>
<sequence>MEVDSDYEESTSITFEWTLRGLRNLFETSKGDAKSKVTRSLKFGGGRWQILFYANAGAPKEGNADGGFVSLYLSCEPTAEEKEVALADSGRWVRDGVYKFSFELRNLEKNILYSVKEAQNHSFSHKTANWGWAQFARRDSIYYQSGIVKAEDAFVIVCKITSSPCPPPPPPTVPRQAVPKSLLDTVGALLDDKIYSDVEFVIPRRGYGPEHARRIWASRRLLRRAEYFDTMFGSGFQESLSANNINLSARSSADAIYALAEFEDSDDEGDEGLDSTRSDAESMHSSQSSFSFESAAAASVLEHTSDEQEMKVDGEGVDPKADGTKAANDEGLNSDTMLCGEPVIPLSRESSTTHTELDRNTSTPLHVTVVVKDVAYTTYYAILYYVYTDNIVFAPLSSSFIVRRSATPSTSNISLPLDSTIQGQAPIGKRASIQDNSSSRAEWIREWKRNNPGRPAPCSAKAAYRVADKLDLRDLKERAAQHIFKSLTIENIPYEVFSPFAAAFEDIRKVQINFFLTHWGEVRTSDSMRHVWQQIRNGRHPGFEEVWPVITSNLEFKAPTPKGTVPPNPH</sequence>
<dbReference type="Proteomes" id="UP000308600">
    <property type="component" value="Unassembled WGS sequence"/>
</dbReference>